<dbReference type="InterPro" id="IPR008969">
    <property type="entry name" value="CarboxyPept-like_regulatory"/>
</dbReference>
<evidence type="ECO:0000313" key="2">
    <source>
        <dbReference type="Proteomes" id="UP000199181"/>
    </source>
</evidence>
<dbReference type="SUPFAM" id="SSF49452">
    <property type="entry name" value="Starch-binding domain-like"/>
    <property type="match status" value="2"/>
</dbReference>
<dbReference type="InterPro" id="IPR039163">
    <property type="entry name" value="EMC7"/>
</dbReference>
<dbReference type="InterPro" id="IPR013784">
    <property type="entry name" value="Carb-bd-like_fold"/>
</dbReference>
<protein>
    <submittedName>
        <fullName evidence="1">Carboxypeptidase regulatory-like domain-containing protein</fullName>
    </submittedName>
</protein>
<dbReference type="EMBL" id="FOIJ01000004">
    <property type="protein sequence ID" value="SET80600.1"/>
    <property type="molecule type" value="Genomic_DNA"/>
</dbReference>
<dbReference type="PANTHER" id="PTHR13605">
    <property type="entry name" value="ER MEMBRANE PROTEIN COMPLEX SUBUNIT 7"/>
    <property type="match status" value="1"/>
</dbReference>
<proteinExistence type="predicted"/>
<dbReference type="SUPFAM" id="SSF49464">
    <property type="entry name" value="Carboxypeptidase regulatory domain-like"/>
    <property type="match status" value="1"/>
</dbReference>
<evidence type="ECO:0000313" key="1">
    <source>
        <dbReference type="EMBL" id="SET80600.1"/>
    </source>
</evidence>
<gene>
    <name evidence="1" type="ORF">SAMN05443639_104408</name>
</gene>
<keyword evidence="1" id="KW-0645">Protease</keyword>
<dbReference type="AlphaFoldDB" id="A0A1I0HA67"/>
<keyword evidence="1" id="KW-0121">Carboxypeptidase</keyword>
<dbReference type="RefSeq" id="WP_177233581.1">
    <property type="nucleotide sequence ID" value="NZ_FOIJ01000004.1"/>
</dbReference>
<dbReference type="Proteomes" id="UP000199181">
    <property type="component" value="Unassembled WGS sequence"/>
</dbReference>
<dbReference type="PROSITE" id="PS51257">
    <property type="entry name" value="PROKAR_LIPOPROTEIN"/>
    <property type="match status" value="1"/>
</dbReference>
<keyword evidence="1" id="KW-0378">Hydrolase</keyword>
<name>A0A1I0HA67_9BACT</name>
<reference evidence="2" key="1">
    <citation type="submission" date="2016-10" db="EMBL/GenBank/DDBJ databases">
        <authorList>
            <person name="Varghese N."/>
            <person name="Submissions S."/>
        </authorList>
    </citation>
    <scope>NUCLEOTIDE SEQUENCE [LARGE SCALE GENOMIC DNA]</scope>
    <source>
        <strain evidence="2">DSM 16858</strain>
    </source>
</reference>
<dbReference type="Gene3D" id="2.60.40.1120">
    <property type="entry name" value="Carboxypeptidase-like, regulatory domain"/>
    <property type="match status" value="3"/>
</dbReference>
<sequence>MRTNRWGALVALMMTVVAVQGCGSDDEGDDAGNTGTVAGTVILDDGASPEGVEIESLDTESTVFADAQGRFTLQNLKAGTQTLLAVHPGYEVLQREVEVKRGETTEVSITLKRAKHKVSGTVLLEGASSHEGITVTLEDTAFSTTTDAQGRFVFEGVVPGAYILVASKDGYEERLKVLAVIEDTAVEPLTLPVMEVVSLDGIVYLSDDGSPVGVSLMLEGTAYSTTIDSSSGYFRFTDVPPGAYTLAVSKPGYITQTRAVTVGGEVSTYFFSLERSPGLVE</sequence>
<keyword evidence="2" id="KW-1185">Reference proteome</keyword>
<dbReference type="PANTHER" id="PTHR13605:SF4">
    <property type="entry name" value="ER MEMBRANE PROTEIN COMPLEX SUBUNIT 7"/>
    <property type="match status" value="1"/>
</dbReference>
<organism evidence="1 2">
    <name type="scientific">Stigmatella erecta</name>
    <dbReference type="NCBI Taxonomy" id="83460"/>
    <lineage>
        <taxon>Bacteria</taxon>
        <taxon>Pseudomonadati</taxon>
        <taxon>Myxococcota</taxon>
        <taxon>Myxococcia</taxon>
        <taxon>Myxococcales</taxon>
        <taxon>Cystobacterineae</taxon>
        <taxon>Archangiaceae</taxon>
        <taxon>Stigmatella</taxon>
    </lineage>
</organism>
<dbReference type="GO" id="GO:0030246">
    <property type="term" value="F:carbohydrate binding"/>
    <property type="evidence" value="ECO:0007669"/>
    <property type="project" value="InterPro"/>
</dbReference>
<dbReference type="GO" id="GO:0004180">
    <property type="term" value="F:carboxypeptidase activity"/>
    <property type="evidence" value="ECO:0007669"/>
    <property type="project" value="UniProtKB-KW"/>
</dbReference>
<accession>A0A1I0HA67</accession>
<dbReference type="Pfam" id="PF13620">
    <property type="entry name" value="CarboxypepD_reg"/>
    <property type="match status" value="3"/>
</dbReference>